<keyword evidence="7" id="KW-0653">Protein transport</keyword>
<keyword evidence="12" id="KW-1185">Reference proteome</keyword>
<dbReference type="InterPro" id="IPR037682">
    <property type="entry name" value="TonB_C"/>
</dbReference>
<dbReference type="InterPro" id="IPR006260">
    <property type="entry name" value="TonB/TolA_C"/>
</dbReference>
<name>A0ABX2EC19_9BURK</name>
<dbReference type="PANTHER" id="PTHR33446:SF2">
    <property type="entry name" value="PROTEIN TONB"/>
    <property type="match status" value="1"/>
</dbReference>
<evidence type="ECO:0000256" key="8">
    <source>
        <dbReference type="ARBA" id="ARBA00022989"/>
    </source>
</evidence>
<evidence type="ECO:0000256" key="5">
    <source>
        <dbReference type="ARBA" id="ARBA00022519"/>
    </source>
</evidence>
<feature type="domain" description="TonB C-terminal" evidence="10">
    <location>
        <begin position="146"/>
        <end position="236"/>
    </location>
</feature>
<keyword evidence="6" id="KW-0812">Transmembrane</keyword>
<evidence type="ECO:0000313" key="11">
    <source>
        <dbReference type="EMBL" id="NRF66101.1"/>
    </source>
</evidence>
<evidence type="ECO:0000256" key="6">
    <source>
        <dbReference type="ARBA" id="ARBA00022692"/>
    </source>
</evidence>
<comment type="caution">
    <text evidence="11">The sequence shown here is derived from an EMBL/GenBank/DDBJ whole genome shotgun (WGS) entry which is preliminary data.</text>
</comment>
<dbReference type="PANTHER" id="PTHR33446">
    <property type="entry name" value="PROTEIN TONB-RELATED"/>
    <property type="match status" value="1"/>
</dbReference>
<evidence type="ECO:0000256" key="3">
    <source>
        <dbReference type="ARBA" id="ARBA00022448"/>
    </source>
</evidence>
<dbReference type="Proteomes" id="UP000737171">
    <property type="component" value="Unassembled WGS sequence"/>
</dbReference>
<dbReference type="InterPro" id="IPR051045">
    <property type="entry name" value="TonB-dependent_transducer"/>
</dbReference>
<evidence type="ECO:0000256" key="4">
    <source>
        <dbReference type="ARBA" id="ARBA00022475"/>
    </source>
</evidence>
<dbReference type="Gene3D" id="3.30.1150.10">
    <property type="match status" value="1"/>
</dbReference>
<keyword evidence="8" id="KW-1133">Transmembrane helix</keyword>
<keyword evidence="4" id="KW-1003">Cell membrane</keyword>
<comment type="similarity">
    <text evidence="2">Belongs to the TonB family.</text>
</comment>
<keyword evidence="9" id="KW-0472">Membrane</keyword>
<accession>A0ABX2EC19</accession>
<evidence type="ECO:0000256" key="7">
    <source>
        <dbReference type="ARBA" id="ARBA00022927"/>
    </source>
</evidence>
<evidence type="ECO:0000256" key="2">
    <source>
        <dbReference type="ARBA" id="ARBA00006555"/>
    </source>
</evidence>
<gene>
    <name evidence="11" type="ORF">HLB44_03760</name>
</gene>
<dbReference type="EMBL" id="JABRWJ010000001">
    <property type="protein sequence ID" value="NRF66101.1"/>
    <property type="molecule type" value="Genomic_DNA"/>
</dbReference>
<keyword evidence="3" id="KW-0813">Transport</keyword>
<reference evidence="11 12" key="1">
    <citation type="submission" date="2020-05" db="EMBL/GenBank/DDBJ databases">
        <title>Aquincola sp. isolate from soil.</title>
        <authorList>
            <person name="Han J."/>
            <person name="Kim D.-U."/>
        </authorList>
    </citation>
    <scope>NUCLEOTIDE SEQUENCE [LARGE SCALE GENOMIC DNA]</scope>
    <source>
        <strain evidence="11 12">S2</strain>
    </source>
</reference>
<sequence>MTPRALPLHVRAAPLPLARHRGESSRAERRWLVAGVAGVHLLALWGLLQVEAVREAVRELSPLIVEFVAVEAPPKPAPPPPPRQPIPLPRVVPPAVIAPAPSPTPAPTPFVVPAPEPAPAPVIIAAEAPPAPHAPPPAPAPTPKRLPPSAVRYRVQPPIEVPMASRRLGESGTVLLRVLVGTDGRPRQITLHKSSGFARLDEQALQAMRRALFEPYTENGVALEGEVTAPLEYVIE</sequence>
<comment type="subcellular location">
    <subcellularLocation>
        <location evidence="1">Cell inner membrane</location>
        <topology evidence="1">Single-pass membrane protein</topology>
        <orientation evidence="1">Periplasmic side</orientation>
    </subcellularLocation>
</comment>
<proteinExistence type="inferred from homology"/>
<evidence type="ECO:0000313" key="12">
    <source>
        <dbReference type="Proteomes" id="UP000737171"/>
    </source>
</evidence>
<organism evidence="11 12">
    <name type="scientific">Pseudaquabacterium terrae</name>
    <dbReference type="NCBI Taxonomy" id="2732868"/>
    <lineage>
        <taxon>Bacteria</taxon>
        <taxon>Pseudomonadati</taxon>
        <taxon>Pseudomonadota</taxon>
        <taxon>Betaproteobacteria</taxon>
        <taxon>Burkholderiales</taxon>
        <taxon>Sphaerotilaceae</taxon>
        <taxon>Pseudaquabacterium</taxon>
    </lineage>
</organism>
<dbReference type="PROSITE" id="PS52015">
    <property type="entry name" value="TONB_CTD"/>
    <property type="match status" value="1"/>
</dbReference>
<keyword evidence="5" id="KW-0997">Cell inner membrane</keyword>
<dbReference type="NCBIfam" id="TIGR01352">
    <property type="entry name" value="tonB_Cterm"/>
    <property type="match status" value="1"/>
</dbReference>
<evidence type="ECO:0000256" key="9">
    <source>
        <dbReference type="ARBA" id="ARBA00023136"/>
    </source>
</evidence>
<protein>
    <submittedName>
        <fullName evidence="11">Energy transducer TonB</fullName>
    </submittedName>
</protein>
<dbReference type="Pfam" id="PF03544">
    <property type="entry name" value="TonB_C"/>
    <property type="match status" value="1"/>
</dbReference>
<evidence type="ECO:0000256" key="1">
    <source>
        <dbReference type="ARBA" id="ARBA00004383"/>
    </source>
</evidence>
<evidence type="ECO:0000259" key="10">
    <source>
        <dbReference type="PROSITE" id="PS52015"/>
    </source>
</evidence>
<dbReference type="SUPFAM" id="SSF74653">
    <property type="entry name" value="TolA/TonB C-terminal domain"/>
    <property type="match status" value="1"/>
</dbReference>